<dbReference type="PROSITE" id="PS50846">
    <property type="entry name" value="HMA_2"/>
    <property type="match status" value="1"/>
</dbReference>
<sequence>MKRKIMIVPAVLAAMSLAGSAWAGGSTCSGRSEGAAKQAAAGSHCTVGSSAQAKGQCTFGANTAVFSFAVPTAHCGACSDKIQTTAMAQKGVLCAKVDLDTRTAYVAGDQKLNQKAIAKAIKEAGYACTFKAKGPKVRDELVKMMAAGSNASPAAAKKDKV</sequence>
<comment type="caution">
    <text evidence="3">The sequence shown here is derived from an EMBL/GenBank/DDBJ whole genome shotgun (WGS) entry which is preliminary data.</text>
</comment>
<keyword evidence="1" id="KW-0732">Signal</keyword>
<evidence type="ECO:0000259" key="2">
    <source>
        <dbReference type="PROSITE" id="PS50846"/>
    </source>
</evidence>
<feature type="chain" id="PRO_5021707894" evidence="1">
    <location>
        <begin position="24"/>
        <end position="161"/>
    </location>
</feature>
<name>A0A538SUF0_UNCEI</name>
<feature type="signal peptide" evidence="1">
    <location>
        <begin position="1"/>
        <end position="23"/>
    </location>
</feature>
<dbReference type="AlphaFoldDB" id="A0A538SUF0"/>
<dbReference type="SUPFAM" id="SSF55008">
    <property type="entry name" value="HMA, heavy metal-associated domain"/>
    <property type="match status" value="1"/>
</dbReference>
<reference evidence="3 4" key="1">
    <citation type="journal article" date="2019" name="Nat. Microbiol.">
        <title>Mediterranean grassland soil C-N compound turnover is dependent on rainfall and depth, and is mediated by genomically divergent microorganisms.</title>
        <authorList>
            <person name="Diamond S."/>
            <person name="Andeer P.F."/>
            <person name="Li Z."/>
            <person name="Crits-Christoph A."/>
            <person name="Burstein D."/>
            <person name="Anantharaman K."/>
            <person name="Lane K.R."/>
            <person name="Thomas B.C."/>
            <person name="Pan C."/>
            <person name="Northen T.R."/>
            <person name="Banfield J.F."/>
        </authorList>
    </citation>
    <scope>NUCLEOTIDE SEQUENCE [LARGE SCALE GENOMIC DNA]</scope>
    <source>
        <strain evidence="3">WS_4</strain>
    </source>
</reference>
<dbReference type="InterPro" id="IPR036163">
    <property type="entry name" value="HMA_dom_sf"/>
</dbReference>
<dbReference type="Gene3D" id="3.30.70.100">
    <property type="match status" value="1"/>
</dbReference>
<evidence type="ECO:0000313" key="3">
    <source>
        <dbReference type="EMBL" id="TMQ55017.1"/>
    </source>
</evidence>
<feature type="domain" description="HMA" evidence="2">
    <location>
        <begin position="64"/>
        <end position="129"/>
    </location>
</feature>
<organism evidence="3 4">
    <name type="scientific">Eiseniibacteriota bacterium</name>
    <dbReference type="NCBI Taxonomy" id="2212470"/>
    <lineage>
        <taxon>Bacteria</taxon>
        <taxon>Candidatus Eiseniibacteriota</taxon>
    </lineage>
</organism>
<dbReference type="EMBL" id="VBOU01000045">
    <property type="protein sequence ID" value="TMQ55017.1"/>
    <property type="molecule type" value="Genomic_DNA"/>
</dbReference>
<accession>A0A538SUF0</accession>
<dbReference type="Pfam" id="PF00403">
    <property type="entry name" value="HMA"/>
    <property type="match status" value="1"/>
</dbReference>
<protein>
    <submittedName>
        <fullName evidence="3">Heavy-metal-associated domain-containing protein</fullName>
    </submittedName>
</protein>
<dbReference type="InterPro" id="IPR006121">
    <property type="entry name" value="HMA_dom"/>
</dbReference>
<proteinExistence type="predicted"/>
<evidence type="ECO:0000256" key="1">
    <source>
        <dbReference type="SAM" id="SignalP"/>
    </source>
</evidence>
<evidence type="ECO:0000313" key="4">
    <source>
        <dbReference type="Proteomes" id="UP000319829"/>
    </source>
</evidence>
<dbReference type="GO" id="GO:0046872">
    <property type="term" value="F:metal ion binding"/>
    <property type="evidence" value="ECO:0007669"/>
    <property type="project" value="InterPro"/>
</dbReference>
<dbReference type="CDD" id="cd00371">
    <property type="entry name" value="HMA"/>
    <property type="match status" value="1"/>
</dbReference>
<gene>
    <name evidence="3" type="ORF">E6K74_04390</name>
</gene>
<dbReference type="Proteomes" id="UP000319829">
    <property type="component" value="Unassembled WGS sequence"/>
</dbReference>